<dbReference type="Proteomes" id="UP000663829">
    <property type="component" value="Unassembled WGS sequence"/>
</dbReference>
<organism evidence="14 18">
    <name type="scientific">Didymodactylos carnosus</name>
    <dbReference type="NCBI Taxonomy" id="1234261"/>
    <lineage>
        <taxon>Eukaryota</taxon>
        <taxon>Metazoa</taxon>
        <taxon>Spiralia</taxon>
        <taxon>Gnathifera</taxon>
        <taxon>Rotifera</taxon>
        <taxon>Eurotatoria</taxon>
        <taxon>Bdelloidea</taxon>
        <taxon>Philodinida</taxon>
        <taxon>Philodinidae</taxon>
        <taxon>Didymodactylos</taxon>
    </lineage>
</organism>
<comment type="cofactor">
    <cofactor evidence="12">
        <name>a divalent metal cation</name>
        <dbReference type="ChEBI" id="CHEBI:60240"/>
    </cofactor>
    <text evidence="12">Binds 1 divalent metal cation per subunit.</text>
</comment>
<dbReference type="InterPro" id="IPR000056">
    <property type="entry name" value="Ribul_P_3_epim-like"/>
</dbReference>
<comment type="cofactor">
    <cofactor evidence="2">
        <name>Mn(2+)</name>
        <dbReference type="ChEBI" id="CHEBI:29035"/>
    </cofactor>
</comment>
<evidence type="ECO:0000313" key="15">
    <source>
        <dbReference type="EMBL" id="CAF1022767.1"/>
    </source>
</evidence>
<feature type="binding site" evidence="12">
    <location>
        <position position="42"/>
    </location>
    <ligand>
        <name>a divalent metal cation</name>
        <dbReference type="ChEBI" id="CHEBI:60240"/>
    </ligand>
</feature>
<evidence type="ECO:0000256" key="6">
    <source>
        <dbReference type="ARBA" id="ARBA00009541"/>
    </source>
</evidence>
<dbReference type="Proteomes" id="UP000681722">
    <property type="component" value="Unassembled WGS sequence"/>
</dbReference>
<dbReference type="Proteomes" id="UP000682733">
    <property type="component" value="Unassembled WGS sequence"/>
</dbReference>
<comment type="cofactor">
    <cofactor evidence="3">
        <name>Co(2+)</name>
        <dbReference type="ChEBI" id="CHEBI:48828"/>
    </cofactor>
</comment>
<dbReference type="Proteomes" id="UP000677228">
    <property type="component" value="Unassembled WGS sequence"/>
</dbReference>
<dbReference type="Pfam" id="PF00834">
    <property type="entry name" value="Ribul_P_3_epim"/>
    <property type="match status" value="1"/>
</dbReference>
<dbReference type="PANTHER" id="PTHR11749">
    <property type="entry name" value="RIBULOSE-5-PHOSPHATE-3-EPIMERASE"/>
    <property type="match status" value="1"/>
</dbReference>
<dbReference type="AlphaFoldDB" id="A0A813V2W0"/>
<dbReference type="InterPro" id="IPR013785">
    <property type="entry name" value="Aldolase_TIM"/>
</dbReference>
<evidence type="ECO:0000256" key="5">
    <source>
        <dbReference type="ARBA" id="ARBA00001954"/>
    </source>
</evidence>
<evidence type="ECO:0000256" key="13">
    <source>
        <dbReference type="PIRSR" id="PIRSR001461-3"/>
    </source>
</evidence>
<dbReference type="HAMAP" id="MF_02227">
    <property type="entry name" value="RPE"/>
    <property type="match status" value="1"/>
</dbReference>
<evidence type="ECO:0000313" key="16">
    <source>
        <dbReference type="EMBL" id="CAF3618681.1"/>
    </source>
</evidence>
<keyword evidence="18" id="KW-1185">Reference proteome</keyword>
<dbReference type="GO" id="GO:0046872">
    <property type="term" value="F:metal ion binding"/>
    <property type="evidence" value="ECO:0007669"/>
    <property type="project" value="UniProtKB-KW"/>
</dbReference>
<dbReference type="PIRSF" id="PIRSF001461">
    <property type="entry name" value="RPE"/>
    <property type="match status" value="1"/>
</dbReference>
<dbReference type="EMBL" id="CAJNOK010007045">
    <property type="protein sequence ID" value="CAF1022767.1"/>
    <property type="molecule type" value="Genomic_DNA"/>
</dbReference>
<comment type="similarity">
    <text evidence="6 10">Belongs to the ribulose-phosphate 3-epimerase family.</text>
</comment>
<keyword evidence="8 12" id="KW-0479">Metal-binding</keyword>
<dbReference type="GO" id="GO:0006098">
    <property type="term" value="P:pentose-phosphate shunt"/>
    <property type="evidence" value="ECO:0007669"/>
    <property type="project" value="InterPro"/>
</dbReference>
<dbReference type="PROSITE" id="PS01086">
    <property type="entry name" value="RIBUL_P_3_EPIMER_2"/>
    <property type="match status" value="1"/>
</dbReference>
<comment type="cofactor">
    <cofactor evidence="4">
        <name>Zn(2+)</name>
        <dbReference type="ChEBI" id="CHEBI:29105"/>
    </cofactor>
</comment>
<evidence type="ECO:0000256" key="4">
    <source>
        <dbReference type="ARBA" id="ARBA00001947"/>
    </source>
</evidence>
<dbReference type="EMBL" id="CAJOBC010000721">
    <property type="protein sequence ID" value="CAF3618681.1"/>
    <property type="molecule type" value="Genomic_DNA"/>
</dbReference>
<dbReference type="GO" id="GO:0004750">
    <property type="term" value="F:D-ribulose-phosphate 3-epimerase activity"/>
    <property type="evidence" value="ECO:0007669"/>
    <property type="project" value="UniProtKB-EC"/>
</dbReference>
<evidence type="ECO:0000256" key="2">
    <source>
        <dbReference type="ARBA" id="ARBA00001936"/>
    </source>
</evidence>
<gene>
    <name evidence="14" type="ORF">GPM918_LOCUS5084</name>
    <name evidence="15" type="ORF">OVA965_LOCUS15587</name>
    <name evidence="16" type="ORF">SRO942_LOCUS5085</name>
    <name evidence="17" type="ORF">TMI583_LOCUS15596</name>
</gene>
<feature type="active site" description="Proton donor" evidence="11">
    <location>
        <position position="180"/>
    </location>
</feature>
<feature type="binding site" evidence="13">
    <location>
        <begin position="151"/>
        <end position="154"/>
    </location>
    <ligand>
        <name>substrate</name>
    </ligand>
</feature>
<name>A0A813V2W0_9BILA</name>
<protein>
    <recommendedName>
        <fullName evidence="7 10">Ribulose-phosphate 3-epimerase</fullName>
        <ecNumber evidence="7 10">5.1.3.1</ecNumber>
    </recommendedName>
</protein>
<evidence type="ECO:0000256" key="12">
    <source>
        <dbReference type="PIRSR" id="PIRSR001461-2"/>
    </source>
</evidence>
<proteinExistence type="inferred from homology"/>
<accession>A0A813V2W0</accession>
<dbReference type="InterPro" id="IPR011060">
    <property type="entry name" value="RibuloseP-bd_barrel"/>
</dbReference>
<feature type="binding site" evidence="13">
    <location>
        <position position="74"/>
    </location>
    <ligand>
        <name>substrate</name>
    </ligand>
</feature>
<comment type="caution">
    <text evidence="14">The sequence shown here is derived from an EMBL/GenBank/DDBJ whole genome shotgun (WGS) entry which is preliminary data.</text>
</comment>
<keyword evidence="12" id="KW-0464">Manganese</keyword>
<dbReference type="EMBL" id="CAJNOQ010000721">
    <property type="protein sequence ID" value="CAF0831601.1"/>
    <property type="molecule type" value="Genomic_DNA"/>
</dbReference>
<evidence type="ECO:0000256" key="9">
    <source>
        <dbReference type="ARBA" id="ARBA00023235"/>
    </source>
</evidence>
<feature type="binding site" evidence="13">
    <location>
        <begin position="202"/>
        <end position="203"/>
    </location>
    <ligand>
        <name>substrate</name>
    </ligand>
</feature>
<evidence type="ECO:0000256" key="3">
    <source>
        <dbReference type="ARBA" id="ARBA00001941"/>
    </source>
</evidence>
<reference evidence="14" key="1">
    <citation type="submission" date="2021-02" db="EMBL/GenBank/DDBJ databases">
        <authorList>
            <person name="Nowell W R."/>
        </authorList>
    </citation>
    <scope>NUCLEOTIDE SEQUENCE</scope>
</reference>
<feature type="binding site" evidence="13">
    <location>
        <position position="15"/>
    </location>
    <ligand>
        <name>substrate</name>
    </ligand>
</feature>
<dbReference type="InterPro" id="IPR026019">
    <property type="entry name" value="Ribul_P_3_epim"/>
</dbReference>
<dbReference type="Gene3D" id="3.20.20.70">
    <property type="entry name" value="Aldolase class I"/>
    <property type="match status" value="1"/>
</dbReference>
<keyword evidence="12" id="KW-0862">Zinc</keyword>
<dbReference type="GO" id="GO:0005975">
    <property type="term" value="P:carbohydrate metabolic process"/>
    <property type="evidence" value="ECO:0007669"/>
    <property type="project" value="InterPro"/>
</dbReference>
<evidence type="ECO:0000313" key="17">
    <source>
        <dbReference type="EMBL" id="CAF3791310.1"/>
    </source>
</evidence>
<keyword evidence="12" id="KW-0170">Cobalt</keyword>
<evidence type="ECO:0000256" key="11">
    <source>
        <dbReference type="PIRSR" id="PIRSR001461-1"/>
    </source>
</evidence>
<dbReference type="EC" id="5.1.3.1" evidence="7 10"/>
<sequence>MNSLPKYPKALIGPSILSGDLSSLTNECKSLVDAGADYLHLDVMDGHFVPNLTIGHPVIKCLRKHIQNIYFDAHMMVSNPKQWIESMSDAGVNQYTFHLESNIDNVQELIRKIKEANMNVGIGIKPDTDVKLLEPYINDIDVVLIMTVEPGFGGQKFMPDMMTKVKWIRENFPLMNIEVDGGITLQTVDKCGEAGANLIVSGSALIDSKQRSKDIELMRHSVEENLSKKFNIKINNNNKCNN</sequence>
<evidence type="ECO:0000256" key="8">
    <source>
        <dbReference type="ARBA" id="ARBA00022723"/>
    </source>
</evidence>
<dbReference type="NCBIfam" id="TIGR01163">
    <property type="entry name" value="rpe"/>
    <property type="match status" value="1"/>
</dbReference>
<dbReference type="EMBL" id="CAJOBA010007056">
    <property type="protein sequence ID" value="CAF3791310.1"/>
    <property type="molecule type" value="Genomic_DNA"/>
</dbReference>
<dbReference type="SUPFAM" id="SSF51366">
    <property type="entry name" value="Ribulose-phoshate binding barrel"/>
    <property type="match status" value="1"/>
</dbReference>
<feature type="binding site" evidence="12">
    <location>
        <position position="180"/>
    </location>
    <ligand>
        <name>a divalent metal cation</name>
        <dbReference type="ChEBI" id="CHEBI:60240"/>
    </ligand>
</feature>
<feature type="binding site" evidence="12">
    <location>
        <position position="40"/>
    </location>
    <ligand>
        <name>a divalent metal cation</name>
        <dbReference type="ChEBI" id="CHEBI:60240"/>
    </ligand>
</feature>
<comment type="catalytic activity">
    <reaction evidence="1 10">
        <text>D-ribulose 5-phosphate = D-xylulose 5-phosphate</text>
        <dbReference type="Rhea" id="RHEA:13677"/>
        <dbReference type="ChEBI" id="CHEBI:57737"/>
        <dbReference type="ChEBI" id="CHEBI:58121"/>
        <dbReference type="EC" id="5.1.3.1"/>
    </reaction>
</comment>
<evidence type="ECO:0000313" key="18">
    <source>
        <dbReference type="Proteomes" id="UP000663829"/>
    </source>
</evidence>
<dbReference type="OrthoDB" id="1927044at2759"/>
<keyword evidence="10" id="KW-0119">Carbohydrate metabolism</keyword>
<keyword evidence="9 10" id="KW-0413">Isomerase</keyword>
<evidence type="ECO:0000256" key="10">
    <source>
        <dbReference type="PIRNR" id="PIRNR001461"/>
    </source>
</evidence>
<evidence type="ECO:0000256" key="7">
    <source>
        <dbReference type="ARBA" id="ARBA00013188"/>
    </source>
</evidence>
<feature type="binding site" evidence="12">
    <location>
        <position position="74"/>
    </location>
    <ligand>
        <name>a divalent metal cation</name>
        <dbReference type="ChEBI" id="CHEBI:60240"/>
    </ligand>
</feature>
<dbReference type="PROSITE" id="PS01085">
    <property type="entry name" value="RIBUL_P_3_EPIMER_1"/>
    <property type="match status" value="1"/>
</dbReference>
<dbReference type="FunFam" id="3.20.20.70:FF:000171">
    <property type="entry name" value="Ribulose-phosphate 3-epimerase"/>
    <property type="match status" value="1"/>
</dbReference>
<dbReference type="CDD" id="cd00429">
    <property type="entry name" value="RPE"/>
    <property type="match status" value="1"/>
</dbReference>
<dbReference type="NCBIfam" id="NF004076">
    <property type="entry name" value="PRK05581.1-4"/>
    <property type="match status" value="1"/>
</dbReference>
<evidence type="ECO:0000256" key="1">
    <source>
        <dbReference type="ARBA" id="ARBA00001782"/>
    </source>
</evidence>
<evidence type="ECO:0000313" key="14">
    <source>
        <dbReference type="EMBL" id="CAF0831601.1"/>
    </source>
</evidence>
<comment type="cofactor">
    <cofactor evidence="5">
        <name>Fe(2+)</name>
        <dbReference type="ChEBI" id="CHEBI:29033"/>
    </cofactor>
</comment>
<feature type="binding site" evidence="13">
    <location>
        <position position="182"/>
    </location>
    <ligand>
        <name>substrate</name>
    </ligand>
</feature>
<feature type="active site" description="Proton acceptor" evidence="11">
    <location>
        <position position="42"/>
    </location>
</feature>